<dbReference type="Gene3D" id="3.40.50.720">
    <property type="entry name" value="NAD(P)-binding Rossmann-like Domain"/>
    <property type="match status" value="1"/>
</dbReference>
<dbReference type="HOGENOM" id="CLU_026673_11_2_11"/>
<evidence type="ECO:0000313" key="8">
    <source>
        <dbReference type="Proteomes" id="UP000002218"/>
    </source>
</evidence>
<dbReference type="GO" id="GO:0008270">
    <property type="term" value="F:zinc ion binding"/>
    <property type="evidence" value="ECO:0007669"/>
    <property type="project" value="InterPro"/>
</dbReference>
<dbReference type="InterPro" id="IPR011032">
    <property type="entry name" value="GroES-like_sf"/>
</dbReference>
<dbReference type="InterPro" id="IPR013154">
    <property type="entry name" value="ADH-like_N"/>
</dbReference>
<dbReference type="InterPro" id="IPR002328">
    <property type="entry name" value="ADH_Zn_CS"/>
</dbReference>
<dbReference type="PROSITE" id="PS00059">
    <property type="entry name" value="ADH_ZINC"/>
    <property type="match status" value="1"/>
</dbReference>
<dbReference type="GO" id="GO:0016491">
    <property type="term" value="F:oxidoreductase activity"/>
    <property type="evidence" value="ECO:0007669"/>
    <property type="project" value="UniProtKB-KW"/>
</dbReference>
<dbReference type="CDD" id="cd08260">
    <property type="entry name" value="Zn_ADH6"/>
    <property type="match status" value="1"/>
</dbReference>
<dbReference type="EMBL" id="CP001737">
    <property type="protein sequence ID" value="ACV81080.1"/>
    <property type="molecule type" value="Genomic_DNA"/>
</dbReference>
<dbReference type="InterPro" id="IPR013149">
    <property type="entry name" value="ADH-like_C"/>
</dbReference>
<proteinExistence type="inferred from homology"/>
<accession>C8X8Y2</accession>
<evidence type="ECO:0000256" key="3">
    <source>
        <dbReference type="ARBA" id="ARBA00022833"/>
    </source>
</evidence>
<dbReference type="AlphaFoldDB" id="C8X8Y2"/>
<evidence type="ECO:0000259" key="6">
    <source>
        <dbReference type="SMART" id="SM00829"/>
    </source>
</evidence>
<comment type="similarity">
    <text evidence="5">Belongs to the zinc-containing alcohol dehydrogenase family.</text>
</comment>
<dbReference type="STRING" id="479431.Namu_4805"/>
<keyword evidence="3 5" id="KW-0862">Zinc</keyword>
<dbReference type="PANTHER" id="PTHR43401:SF5">
    <property type="entry name" value="ALCOHOL DEHYDROGENASE-RELATED"/>
    <property type="match status" value="1"/>
</dbReference>
<evidence type="ECO:0000256" key="4">
    <source>
        <dbReference type="ARBA" id="ARBA00023002"/>
    </source>
</evidence>
<dbReference type="Proteomes" id="UP000002218">
    <property type="component" value="Chromosome"/>
</dbReference>
<protein>
    <submittedName>
        <fullName evidence="7">Alcohol dehydrogenase GroES domain protein</fullName>
    </submittedName>
</protein>
<dbReference type="Pfam" id="PF00107">
    <property type="entry name" value="ADH_zinc_N"/>
    <property type="match status" value="1"/>
</dbReference>
<evidence type="ECO:0000256" key="1">
    <source>
        <dbReference type="ARBA" id="ARBA00001947"/>
    </source>
</evidence>
<organism evidence="7 8">
    <name type="scientific">Nakamurella multipartita (strain ATCC 700099 / DSM 44233 / CIP 104796 / JCM 9543 / NBRC 105858 / Y-104)</name>
    <name type="common">Microsphaera multipartita</name>
    <dbReference type="NCBI Taxonomy" id="479431"/>
    <lineage>
        <taxon>Bacteria</taxon>
        <taxon>Bacillati</taxon>
        <taxon>Actinomycetota</taxon>
        <taxon>Actinomycetes</taxon>
        <taxon>Nakamurellales</taxon>
        <taxon>Nakamurellaceae</taxon>
        <taxon>Nakamurella</taxon>
    </lineage>
</organism>
<reference evidence="8" key="1">
    <citation type="submission" date="2009-09" db="EMBL/GenBank/DDBJ databases">
        <title>The complete genome of Nakamurella multipartita DSM 44233.</title>
        <authorList>
            <consortium name="US DOE Joint Genome Institute (JGI-PGF)"/>
            <person name="Lucas S."/>
            <person name="Copeland A."/>
            <person name="Lapidus A."/>
            <person name="Glavina del Rio T."/>
            <person name="Dalin E."/>
            <person name="Tice H."/>
            <person name="Bruce D."/>
            <person name="Goodwin L."/>
            <person name="Pitluck S."/>
            <person name="Kyrpides N."/>
            <person name="Mavromatis K."/>
            <person name="Ivanova N."/>
            <person name="Ovchinnikova G."/>
            <person name="Sims D."/>
            <person name="Meincke L."/>
            <person name="Brettin T."/>
            <person name="Detter J.C."/>
            <person name="Han C."/>
            <person name="Larimer F."/>
            <person name="Land M."/>
            <person name="Hauser L."/>
            <person name="Markowitz V."/>
            <person name="Cheng J.-F."/>
            <person name="Hugenholtz P."/>
            <person name="Woyke T."/>
            <person name="Wu D."/>
            <person name="Klenk H.-P."/>
            <person name="Eisen J.A."/>
        </authorList>
    </citation>
    <scope>NUCLEOTIDE SEQUENCE [LARGE SCALE GENOMIC DNA]</scope>
    <source>
        <strain evidence="8">ATCC 700099 / DSM 44233 / CIP 104796 / JCM 9543 / NBRC 105858 / Y-104</strain>
    </source>
</reference>
<dbReference type="eggNOG" id="COG1064">
    <property type="taxonomic scope" value="Bacteria"/>
</dbReference>
<name>C8X8Y2_NAKMY</name>
<evidence type="ECO:0000256" key="2">
    <source>
        <dbReference type="ARBA" id="ARBA00022723"/>
    </source>
</evidence>
<gene>
    <name evidence="7" type="ordered locus">Namu_4805</name>
</gene>
<comment type="cofactor">
    <cofactor evidence="1 5">
        <name>Zn(2+)</name>
        <dbReference type="ChEBI" id="CHEBI:29105"/>
    </cofactor>
</comment>
<dbReference type="InterPro" id="IPR050129">
    <property type="entry name" value="Zn_alcohol_dh"/>
</dbReference>
<dbReference type="KEGG" id="nml:Namu_4805"/>
<feature type="domain" description="Enoyl reductase (ER)" evidence="6">
    <location>
        <begin position="15"/>
        <end position="349"/>
    </location>
</feature>
<dbReference type="Pfam" id="PF08240">
    <property type="entry name" value="ADH_N"/>
    <property type="match status" value="1"/>
</dbReference>
<evidence type="ECO:0000256" key="5">
    <source>
        <dbReference type="RuleBase" id="RU361277"/>
    </source>
</evidence>
<reference evidence="7 8" key="2">
    <citation type="journal article" date="2010" name="Stand. Genomic Sci.">
        <title>Complete genome sequence of Nakamurella multipartita type strain (Y-104).</title>
        <authorList>
            <person name="Tice H."/>
            <person name="Mayilraj S."/>
            <person name="Sims D."/>
            <person name="Lapidus A."/>
            <person name="Nolan M."/>
            <person name="Lucas S."/>
            <person name="Glavina Del Rio T."/>
            <person name="Copeland A."/>
            <person name="Cheng J.F."/>
            <person name="Meincke L."/>
            <person name="Bruce D."/>
            <person name="Goodwin L."/>
            <person name="Pitluck S."/>
            <person name="Ivanova N."/>
            <person name="Mavromatis K."/>
            <person name="Ovchinnikova G."/>
            <person name="Pati A."/>
            <person name="Chen A."/>
            <person name="Palaniappan K."/>
            <person name="Land M."/>
            <person name="Hauser L."/>
            <person name="Chang Y.J."/>
            <person name="Jeffries C.D."/>
            <person name="Detter J.C."/>
            <person name="Brettin T."/>
            <person name="Rohde M."/>
            <person name="Goker M."/>
            <person name="Bristow J."/>
            <person name="Eisen J.A."/>
            <person name="Markowitz V."/>
            <person name="Hugenholtz P."/>
            <person name="Kyrpides N.C."/>
            <person name="Klenk H.P."/>
            <person name="Chen F."/>
        </authorList>
    </citation>
    <scope>NUCLEOTIDE SEQUENCE [LARGE SCALE GENOMIC DNA]</scope>
    <source>
        <strain evidence="8">ATCC 700099 / DSM 44233 / CIP 104796 / JCM 9543 / NBRC 105858 / Y-104</strain>
    </source>
</reference>
<keyword evidence="2 5" id="KW-0479">Metal-binding</keyword>
<keyword evidence="8" id="KW-1185">Reference proteome</keyword>
<dbReference type="Gene3D" id="3.90.180.10">
    <property type="entry name" value="Medium-chain alcohol dehydrogenases, catalytic domain"/>
    <property type="match status" value="1"/>
</dbReference>
<dbReference type="InterPro" id="IPR036291">
    <property type="entry name" value="NAD(P)-bd_dom_sf"/>
</dbReference>
<evidence type="ECO:0000313" key="7">
    <source>
        <dbReference type="EMBL" id="ACV81080.1"/>
    </source>
</evidence>
<sequence>MRTSFMRALRYDEVGALPRIDRVPVPDCPPGGALVRVEATGVCRSDWHAWQGHEIVPLPQTPGHEFAGTVAEIGDGVGRFAVGARVTAPFVNGCGTCAWCRAGDAQVCPDQNQPGFTHPGSFAEYVVVRAADFNLVGLPDQVDAVAAAALGCRFATAYRALTGHAQVGPGTEVAVFGCGGVGLSAIMIAVALGARVTAVDRSAAALDRAREFGAAGTVRSADPLDQVAQVVAATGGGAQVSVDALGSAGTADAAVRSLRRRGTHVQVGLMLGAAAAAPLPWDRVIAWELTVVGSHGMAAAGYPPMLDLVAAGRLGPAQLVGSVTDLAGAGDALVAMSDPAAAAAGIVVARP</sequence>
<dbReference type="SMART" id="SM00829">
    <property type="entry name" value="PKS_ER"/>
    <property type="match status" value="1"/>
</dbReference>
<dbReference type="SUPFAM" id="SSF51735">
    <property type="entry name" value="NAD(P)-binding Rossmann-fold domains"/>
    <property type="match status" value="1"/>
</dbReference>
<dbReference type="SUPFAM" id="SSF50129">
    <property type="entry name" value="GroES-like"/>
    <property type="match status" value="1"/>
</dbReference>
<dbReference type="InParanoid" id="C8X8Y2"/>
<dbReference type="InterPro" id="IPR020843">
    <property type="entry name" value="ER"/>
</dbReference>
<dbReference type="PANTHER" id="PTHR43401">
    <property type="entry name" value="L-THREONINE 3-DEHYDROGENASE"/>
    <property type="match status" value="1"/>
</dbReference>
<keyword evidence="4" id="KW-0560">Oxidoreductase</keyword>